<dbReference type="Pfam" id="PF08751">
    <property type="entry name" value="TrwC"/>
    <property type="match status" value="1"/>
</dbReference>
<proteinExistence type="predicted"/>
<dbReference type="EMBL" id="CP035495">
    <property type="protein sequence ID" value="QAY64841.1"/>
    <property type="molecule type" value="Genomic_DNA"/>
</dbReference>
<keyword evidence="3" id="KW-1185">Reference proteome</keyword>
<protein>
    <submittedName>
        <fullName evidence="2">Conjugal transfer protein</fullName>
    </submittedName>
</protein>
<accession>A0A4V0YEN6</accession>
<dbReference type="SUPFAM" id="SSF52540">
    <property type="entry name" value="P-loop containing nucleoside triphosphate hydrolases"/>
    <property type="match status" value="2"/>
</dbReference>
<organism evidence="2 3">
    <name type="scientific">Xylanimonas allomyrinae</name>
    <dbReference type="NCBI Taxonomy" id="2509459"/>
    <lineage>
        <taxon>Bacteria</taxon>
        <taxon>Bacillati</taxon>
        <taxon>Actinomycetota</taxon>
        <taxon>Actinomycetes</taxon>
        <taxon>Micrococcales</taxon>
        <taxon>Promicromonosporaceae</taxon>
        <taxon>Xylanimonas</taxon>
    </lineage>
</organism>
<dbReference type="Pfam" id="PF13604">
    <property type="entry name" value="AAA_30"/>
    <property type="match status" value="1"/>
</dbReference>
<dbReference type="NCBIfam" id="NF041492">
    <property type="entry name" value="MobF"/>
    <property type="match status" value="1"/>
</dbReference>
<feature type="domain" description="TrwC relaxase" evidence="1">
    <location>
        <begin position="6"/>
        <end position="359"/>
    </location>
</feature>
<evidence type="ECO:0000259" key="1">
    <source>
        <dbReference type="Pfam" id="PF08751"/>
    </source>
</evidence>
<dbReference type="AlphaFoldDB" id="A0A4V0YEN6"/>
<evidence type="ECO:0000313" key="3">
    <source>
        <dbReference type="Proteomes" id="UP000291758"/>
    </source>
</evidence>
<dbReference type="Gene3D" id="2.30.30.940">
    <property type="match status" value="1"/>
</dbReference>
<dbReference type="OrthoDB" id="4524286at2"/>
<name>A0A4V0YEN6_9MICO</name>
<dbReference type="SUPFAM" id="SSF55464">
    <property type="entry name" value="Origin of replication-binding domain, RBD-like"/>
    <property type="match status" value="1"/>
</dbReference>
<dbReference type="InterPro" id="IPR027417">
    <property type="entry name" value="P-loop_NTPase"/>
</dbReference>
<dbReference type="Proteomes" id="UP000291758">
    <property type="component" value="Chromosome"/>
</dbReference>
<evidence type="ECO:0000313" key="2">
    <source>
        <dbReference type="EMBL" id="QAY64841.1"/>
    </source>
</evidence>
<sequence>MRVMSAGDGYAYLLRTVVVGDGTADRLSALTRYYTDKGTPPGTWMGSGVVEFGNGELRAGMTMTPEQLQMLLGKGLDPLTGEVLGRPYQRYSTVAERVAAQVAKVDRSLPAAEYEEKVATITAAEMKRGPQIAVAGFDLTFAVPKSVSALWAVADAGLQEQIVAAHHAAVAEVLDFLEREVAAARVGAHGIAQVGVRGVAATAFDHYDSRANDPHLHTHVVVSNKVRTVVDGLWRTLDSRALHGAVVALSEHYHAVLADRLSGAFGVRWEQRARGTDRNPSWDVVGVPGDLMAEFSSRSRAIDVATDEMVAGYVAANGRRPSRTAIVAMRARATLATRPEKVVHSLSDLSASWRRRAGAVLRTDAGQWARGVLMRGASGSFGSAGPTGDDVAAVARRVVEVVGEKRSTWRHWNLWAEAARQTMGWRFATAQAREKAVGRVVAEATRLSVRLTPDELAPTPAALQRDDGSSVLRPRHAACFTSEHHLLAEARLLDGAAAVDAPMVDAAALDRAAGVEHEGRRLSIEQAAAVTMVATSGRAIDVLVGPAGAGKTTAMRVLQLAWTIRHGADAVVGLAPSAVAAGVLAADLGIGCETTAKWLYEHGHGRAAFRRGQLVIVDEATLASTRDLDAIAGAARAAGAKVLLVGDWAQLQSVDAGGAFSLLVEDRGDDVAELTDVHRFVHGWERVASLALRRGGVEAIDLYANHGRLHDGTTEQMVDTAYGAWRADQAAGKASILVTDSADSVRLLNQRARAERILDGETRAWREATLGDLRVSAGDLVITRLNDRRLRTGNGDWVRNGDRWQVLRVRRDGSLEVRRAGRRGGVVTLPAWYVTEHVDLGYAVTAHRAQGVTVDTCHVVVSGSTTRENLYVAMTRGRYSNTAYVALDKPDESHAPPHPGDATAASVLYGVLQHTGRELSAHETMRAEQERWGGIAQLADEYEVIAVDAVRTRWADLTRSALVAEGRLTPSEADAVVRGGSFGAVIGELRHAEACGSSVDAVLTRAASGQTLLDADDVGAVLATRIALAARKGRHAGDACLIAGLVPDLRADVAPDVRAALDARRDLITARATALAQGAVQGRAPWVQRVGELPQGVIDRERWLHRLAAIAAYRDRYGITGRDPLGPEGVDAAQRRDADRARAALRDARALSASTVTAPGRERAGLTR</sequence>
<dbReference type="KEGG" id="xyl:ET495_09985"/>
<dbReference type="CDD" id="cd18809">
    <property type="entry name" value="SF1_C_RecD"/>
    <property type="match status" value="1"/>
</dbReference>
<gene>
    <name evidence="2" type="ORF">ET495_09985</name>
</gene>
<reference evidence="2 3" key="1">
    <citation type="submission" date="2019-01" db="EMBL/GenBank/DDBJ databases">
        <title>Genome sequencing of strain 2JSPR-7.</title>
        <authorList>
            <person name="Heo J."/>
            <person name="Kim S.-J."/>
            <person name="Kim J.-S."/>
            <person name="Hong S.-B."/>
            <person name="Kwon S.-W."/>
        </authorList>
    </citation>
    <scope>NUCLEOTIDE SEQUENCE [LARGE SCALE GENOMIC DNA]</scope>
    <source>
        <strain evidence="2 3">2JSPR-7</strain>
    </source>
</reference>
<dbReference type="InterPro" id="IPR014862">
    <property type="entry name" value="TrwC"/>
</dbReference>
<dbReference type="Gene3D" id="3.40.50.300">
    <property type="entry name" value="P-loop containing nucleotide triphosphate hydrolases"/>
    <property type="match status" value="2"/>
</dbReference>